<protein>
    <submittedName>
        <fullName evidence="2">Uncharacterized protein</fullName>
    </submittedName>
</protein>
<dbReference type="EMBL" id="JACHNH010000001">
    <property type="protein sequence ID" value="MBB4763501.1"/>
    <property type="molecule type" value="Genomic_DNA"/>
</dbReference>
<reference evidence="2 3" key="1">
    <citation type="submission" date="2020-08" db="EMBL/GenBank/DDBJ databases">
        <title>Sequencing the genomes of 1000 actinobacteria strains.</title>
        <authorList>
            <person name="Klenk H.-P."/>
        </authorList>
    </citation>
    <scope>NUCLEOTIDE SEQUENCE [LARGE SCALE GENOMIC DNA]</scope>
    <source>
        <strain evidence="2 3">DSM 43149</strain>
    </source>
</reference>
<dbReference type="AlphaFoldDB" id="A0A7W7HZ77"/>
<evidence type="ECO:0000313" key="2">
    <source>
        <dbReference type="EMBL" id="MBB4763501.1"/>
    </source>
</evidence>
<proteinExistence type="predicted"/>
<evidence type="ECO:0000313" key="3">
    <source>
        <dbReference type="Proteomes" id="UP000578112"/>
    </source>
</evidence>
<name>A0A7W7HZ77_9ACTN</name>
<feature type="transmembrane region" description="Helical" evidence="1">
    <location>
        <begin position="44"/>
        <end position="63"/>
    </location>
</feature>
<feature type="transmembrane region" description="Helical" evidence="1">
    <location>
        <begin position="105"/>
        <end position="135"/>
    </location>
</feature>
<dbReference type="RefSeq" id="WP_184994809.1">
    <property type="nucleotide sequence ID" value="NZ_BOMK01000020.1"/>
</dbReference>
<gene>
    <name evidence="2" type="ORF">BJ971_004057</name>
</gene>
<organism evidence="2 3">
    <name type="scientific">Actinoplanes digitatis</name>
    <dbReference type="NCBI Taxonomy" id="1868"/>
    <lineage>
        <taxon>Bacteria</taxon>
        <taxon>Bacillati</taxon>
        <taxon>Actinomycetota</taxon>
        <taxon>Actinomycetes</taxon>
        <taxon>Micromonosporales</taxon>
        <taxon>Micromonosporaceae</taxon>
        <taxon>Actinoplanes</taxon>
    </lineage>
</organism>
<keyword evidence="1" id="KW-1133">Transmembrane helix</keyword>
<feature type="transmembrane region" description="Helical" evidence="1">
    <location>
        <begin position="70"/>
        <end position="93"/>
    </location>
</feature>
<dbReference type="Proteomes" id="UP000578112">
    <property type="component" value="Unassembled WGS sequence"/>
</dbReference>
<keyword evidence="1" id="KW-0812">Transmembrane</keyword>
<keyword evidence="3" id="KW-1185">Reference proteome</keyword>
<accession>A0A7W7HZ77</accession>
<comment type="caution">
    <text evidence="2">The sequence shown here is derived from an EMBL/GenBank/DDBJ whole genome shotgun (WGS) entry which is preliminary data.</text>
</comment>
<evidence type="ECO:0000256" key="1">
    <source>
        <dbReference type="SAM" id="Phobius"/>
    </source>
</evidence>
<keyword evidence="1" id="KW-0472">Membrane</keyword>
<sequence>MIVRDIRMIDDRPVRFVMVPTVEDTFSFPASAVLADRPSVSRHVVAVALGVLVALGSIGWLGNQVVSKHVAAWTPSAAFACAMALFVLCVVNWKFGSWWMYPVALVLASPVLIGVAPTPAVVAVVGLAGLGYATWRGDRARSRRWARTAPLLESHVRTDAVVTDLARDAGSGSAPANRIELTVAATGGSGLTWTFTAISQSPAGGFYPMLGDPMVVWYAPGDVAAAAVCAAQPLVNIASNRPGR</sequence>